<evidence type="ECO:0000313" key="2">
    <source>
        <dbReference type="EMBL" id="KAJ3656300.1"/>
    </source>
</evidence>
<feature type="region of interest" description="Disordered" evidence="1">
    <location>
        <begin position="20"/>
        <end position="39"/>
    </location>
</feature>
<keyword evidence="3" id="KW-1185">Reference proteome</keyword>
<accession>A0AA38MGH8</accession>
<organism evidence="2 3">
    <name type="scientific">Zophobas morio</name>
    <dbReference type="NCBI Taxonomy" id="2755281"/>
    <lineage>
        <taxon>Eukaryota</taxon>
        <taxon>Metazoa</taxon>
        <taxon>Ecdysozoa</taxon>
        <taxon>Arthropoda</taxon>
        <taxon>Hexapoda</taxon>
        <taxon>Insecta</taxon>
        <taxon>Pterygota</taxon>
        <taxon>Neoptera</taxon>
        <taxon>Endopterygota</taxon>
        <taxon>Coleoptera</taxon>
        <taxon>Polyphaga</taxon>
        <taxon>Cucujiformia</taxon>
        <taxon>Tenebrionidae</taxon>
        <taxon>Zophobas</taxon>
    </lineage>
</organism>
<dbReference type="EMBL" id="JALNTZ010000004">
    <property type="protein sequence ID" value="KAJ3656300.1"/>
    <property type="molecule type" value="Genomic_DNA"/>
</dbReference>
<dbReference type="AlphaFoldDB" id="A0AA38MGH8"/>
<dbReference type="Proteomes" id="UP001168821">
    <property type="component" value="Unassembled WGS sequence"/>
</dbReference>
<comment type="caution">
    <text evidence="2">The sequence shown here is derived from an EMBL/GenBank/DDBJ whole genome shotgun (WGS) entry which is preliminary data.</text>
</comment>
<evidence type="ECO:0000256" key="1">
    <source>
        <dbReference type="SAM" id="MobiDB-lite"/>
    </source>
</evidence>
<sequence length="87" mass="9922">MARLQFEFLNFKRTPRAQETVGKKKRLATNHNHTKKEGNGGDIFPCESAALPFDRFEQQVALLTVRFCAFAVVFLNFQCRFGSIGKP</sequence>
<protein>
    <submittedName>
        <fullName evidence="2">Uncharacterized protein</fullName>
    </submittedName>
</protein>
<proteinExistence type="predicted"/>
<feature type="compositionally biased region" description="Basic residues" evidence="1">
    <location>
        <begin position="23"/>
        <end position="34"/>
    </location>
</feature>
<evidence type="ECO:0000313" key="3">
    <source>
        <dbReference type="Proteomes" id="UP001168821"/>
    </source>
</evidence>
<name>A0AA38MGH8_9CUCU</name>
<gene>
    <name evidence="2" type="ORF">Zmor_015386</name>
</gene>
<reference evidence="2" key="1">
    <citation type="journal article" date="2023" name="G3 (Bethesda)">
        <title>Whole genome assemblies of Zophobas morio and Tenebrio molitor.</title>
        <authorList>
            <person name="Kaur S."/>
            <person name="Stinson S.A."/>
            <person name="diCenzo G.C."/>
        </authorList>
    </citation>
    <scope>NUCLEOTIDE SEQUENCE</scope>
    <source>
        <strain evidence="2">QUZm001</strain>
    </source>
</reference>